<accession>A0ABV8E7N4</accession>
<name>A0ABV8E7N4_9HYPH</name>
<keyword evidence="2" id="KW-1185">Reference proteome</keyword>
<dbReference type="EMBL" id="JBHSBD010000041">
    <property type="protein sequence ID" value="MFC3968431.1"/>
    <property type="molecule type" value="Genomic_DNA"/>
</dbReference>
<dbReference type="Proteomes" id="UP001595697">
    <property type="component" value="Unassembled WGS sequence"/>
</dbReference>
<reference evidence="2" key="1">
    <citation type="journal article" date="2019" name="Int. J. Syst. Evol. Microbiol.">
        <title>The Global Catalogue of Microorganisms (GCM) 10K type strain sequencing project: providing services to taxonomists for standard genome sequencing and annotation.</title>
        <authorList>
            <consortium name="The Broad Institute Genomics Platform"/>
            <consortium name="The Broad Institute Genome Sequencing Center for Infectious Disease"/>
            <person name="Wu L."/>
            <person name="Ma J."/>
        </authorList>
    </citation>
    <scope>NUCLEOTIDE SEQUENCE [LARGE SCALE GENOMIC DNA]</scope>
    <source>
        <strain evidence="2">TBRC 5781</strain>
    </source>
</reference>
<dbReference type="RefSeq" id="WP_247262089.1">
    <property type="nucleotide sequence ID" value="NZ_JALJQZ010000035.1"/>
</dbReference>
<protein>
    <submittedName>
        <fullName evidence="1">Uncharacterized protein</fullName>
    </submittedName>
</protein>
<organism evidence="1 2">
    <name type="scientific">Rhizobium lemnae</name>
    <dbReference type="NCBI Taxonomy" id="1214924"/>
    <lineage>
        <taxon>Bacteria</taxon>
        <taxon>Pseudomonadati</taxon>
        <taxon>Pseudomonadota</taxon>
        <taxon>Alphaproteobacteria</taxon>
        <taxon>Hyphomicrobiales</taxon>
        <taxon>Rhizobiaceae</taxon>
        <taxon>Rhizobium/Agrobacterium group</taxon>
        <taxon>Rhizobium</taxon>
    </lineage>
</organism>
<comment type="caution">
    <text evidence="1">The sequence shown here is derived from an EMBL/GenBank/DDBJ whole genome shotgun (WGS) entry which is preliminary data.</text>
</comment>
<sequence>MARRKMPVSMDQRAATHIMEAIDKGRDDVGLNRVRAMLKDAEVPPDLEHEVFAGLRHSYNFLKHSSSDLTVENDFSVDYIVMTIYGAAHSYQLLFETTTAEMRVFNAIVQAWRPQWWQHDPNLDGKIAVARQMGLLGATRLEFYEIGRRYLKREWDQEGS</sequence>
<evidence type="ECO:0000313" key="2">
    <source>
        <dbReference type="Proteomes" id="UP001595697"/>
    </source>
</evidence>
<proteinExistence type="predicted"/>
<evidence type="ECO:0000313" key="1">
    <source>
        <dbReference type="EMBL" id="MFC3968431.1"/>
    </source>
</evidence>
<gene>
    <name evidence="1" type="ORF">ACFOVS_09875</name>
</gene>